<protein>
    <submittedName>
        <fullName evidence="1">Uncharacterized protein</fullName>
    </submittedName>
</protein>
<name>A0A384JWN2_BOTFB</name>
<dbReference type="GeneID" id="5437377"/>
<organism evidence="1 2">
    <name type="scientific">Botryotinia fuckeliana (strain B05.10)</name>
    <name type="common">Noble rot fungus</name>
    <name type="synonym">Botrytis cinerea</name>
    <dbReference type="NCBI Taxonomy" id="332648"/>
    <lineage>
        <taxon>Eukaryota</taxon>
        <taxon>Fungi</taxon>
        <taxon>Dikarya</taxon>
        <taxon>Ascomycota</taxon>
        <taxon>Pezizomycotina</taxon>
        <taxon>Leotiomycetes</taxon>
        <taxon>Helotiales</taxon>
        <taxon>Sclerotiniaceae</taxon>
        <taxon>Botrytis</taxon>
    </lineage>
</organism>
<dbReference type="RefSeq" id="XP_001556748.1">
    <property type="nucleotide sequence ID" value="XM_001556698.2"/>
</dbReference>
<dbReference type="KEGG" id="bfu:BCIN_11g02530"/>
<gene>
    <name evidence="1" type="ORF">BCIN_11g02530</name>
</gene>
<reference evidence="1 2" key="3">
    <citation type="journal article" date="2017" name="Mol. Plant Pathol.">
        <title>A gapless genome sequence of the fungus Botrytis cinerea.</title>
        <authorList>
            <person name="Van Kan J.A."/>
            <person name="Stassen J.H."/>
            <person name="Mosbach A."/>
            <person name="Van Der Lee T.A."/>
            <person name="Faino L."/>
            <person name="Farmer A.D."/>
            <person name="Papasotiriou D.G."/>
            <person name="Zhou S."/>
            <person name="Seidl M.F."/>
            <person name="Cottam E."/>
            <person name="Edel D."/>
            <person name="Hahn M."/>
            <person name="Schwartz D.C."/>
            <person name="Dietrich R.A."/>
            <person name="Widdison S."/>
            <person name="Scalliet G."/>
        </authorList>
    </citation>
    <scope>NUCLEOTIDE SEQUENCE [LARGE SCALE GENOMIC DNA]</scope>
    <source>
        <strain evidence="1 2">B05.10</strain>
    </source>
</reference>
<proteinExistence type="predicted"/>
<reference evidence="1 2" key="2">
    <citation type="journal article" date="2012" name="Eukaryot. Cell">
        <title>Genome update of Botrytis cinerea strains B05.10 and T4.</title>
        <authorList>
            <person name="Staats M."/>
            <person name="van Kan J.A."/>
        </authorList>
    </citation>
    <scope>NUCLEOTIDE SEQUENCE [LARGE SCALE GENOMIC DNA]</scope>
    <source>
        <strain evidence="1 2">B05.10</strain>
    </source>
</reference>
<dbReference type="OrthoDB" id="3505575at2759"/>
<dbReference type="Proteomes" id="UP000001798">
    <property type="component" value="Chromosome 11"/>
</dbReference>
<dbReference type="AlphaFoldDB" id="A0A384JWN2"/>
<evidence type="ECO:0000313" key="2">
    <source>
        <dbReference type="Proteomes" id="UP000001798"/>
    </source>
</evidence>
<accession>A0A384JWN2</accession>
<dbReference type="VEuPathDB" id="FungiDB:Bcin11g02530"/>
<reference evidence="1 2" key="1">
    <citation type="journal article" date="2011" name="PLoS Genet.">
        <title>Genomic analysis of the necrotrophic fungal pathogens Sclerotinia sclerotiorum and Botrytis cinerea.</title>
        <authorList>
            <person name="Amselem J."/>
            <person name="Cuomo C.A."/>
            <person name="van Kan J.A."/>
            <person name="Viaud M."/>
            <person name="Benito E.P."/>
            <person name="Couloux A."/>
            <person name="Coutinho P.M."/>
            <person name="de Vries R.P."/>
            <person name="Dyer P.S."/>
            <person name="Fillinger S."/>
            <person name="Fournier E."/>
            <person name="Gout L."/>
            <person name="Hahn M."/>
            <person name="Kohn L."/>
            <person name="Lapalu N."/>
            <person name="Plummer K.M."/>
            <person name="Pradier J.M."/>
            <person name="Quevillon E."/>
            <person name="Sharon A."/>
            <person name="Simon A."/>
            <person name="ten Have A."/>
            <person name="Tudzynski B."/>
            <person name="Tudzynski P."/>
            <person name="Wincker P."/>
            <person name="Andrew M."/>
            <person name="Anthouard V."/>
            <person name="Beever R.E."/>
            <person name="Beffa R."/>
            <person name="Benoit I."/>
            <person name="Bouzid O."/>
            <person name="Brault B."/>
            <person name="Chen Z."/>
            <person name="Choquer M."/>
            <person name="Collemare J."/>
            <person name="Cotton P."/>
            <person name="Danchin E.G."/>
            <person name="Da Silva C."/>
            <person name="Gautier A."/>
            <person name="Giraud C."/>
            <person name="Giraud T."/>
            <person name="Gonzalez C."/>
            <person name="Grossetete S."/>
            <person name="Guldener U."/>
            <person name="Henrissat B."/>
            <person name="Howlett B.J."/>
            <person name="Kodira C."/>
            <person name="Kretschmer M."/>
            <person name="Lappartient A."/>
            <person name="Leroch M."/>
            <person name="Levis C."/>
            <person name="Mauceli E."/>
            <person name="Neuveglise C."/>
            <person name="Oeser B."/>
            <person name="Pearson M."/>
            <person name="Poulain J."/>
            <person name="Poussereau N."/>
            <person name="Quesneville H."/>
            <person name="Rascle C."/>
            <person name="Schumacher J."/>
            <person name="Segurens B."/>
            <person name="Sexton A."/>
            <person name="Silva E."/>
            <person name="Sirven C."/>
            <person name="Soanes D.M."/>
            <person name="Talbot N.J."/>
            <person name="Templeton M."/>
            <person name="Yandava C."/>
            <person name="Yarden O."/>
            <person name="Zeng Q."/>
            <person name="Rollins J.A."/>
            <person name="Lebrun M.H."/>
            <person name="Dickman M."/>
        </authorList>
    </citation>
    <scope>NUCLEOTIDE SEQUENCE [LARGE SCALE GENOMIC DNA]</scope>
    <source>
        <strain evidence="1 2">B05.10</strain>
    </source>
</reference>
<evidence type="ECO:0000313" key="1">
    <source>
        <dbReference type="EMBL" id="ATZ54941.1"/>
    </source>
</evidence>
<sequence length="175" mass="20301">MSTSQKANPLKRELKYDKYTDTLNIDFELHGSWRTDAKDAIFQGIQKYLNTKRIVFEIHFEDHSTFTTNEQTTIRNRIEGISRNINLLEVGARQRKGLKDQIEQVEAIFHMPNFSTRQLKCSSGFGGLIPELVLKYTYKTDNYGTCYGCEADSEWVDIERYINDFAAEKKLPNDG</sequence>
<keyword evidence="2" id="KW-1185">Reference proteome</keyword>
<dbReference type="EMBL" id="CP009815">
    <property type="protein sequence ID" value="ATZ54941.1"/>
    <property type="molecule type" value="Genomic_DNA"/>
</dbReference>